<keyword evidence="2" id="KW-1003">Cell membrane</keyword>
<keyword evidence="5 7" id="KW-0472">Membrane</keyword>
<evidence type="ECO:0000256" key="5">
    <source>
        <dbReference type="ARBA" id="ARBA00023136"/>
    </source>
</evidence>
<feature type="transmembrane region" description="Helical" evidence="7">
    <location>
        <begin position="27"/>
        <end position="45"/>
    </location>
</feature>
<evidence type="ECO:0000256" key="6">
    <source>
        <dbReference type="ARBA" id="ARBA00023315"/>
    </source>
</evidence>
<evidence type="ECO:0000256" key="1">
    <source>
        <dbReference type="ARBA" id="ARBA00004533"/>
    </source>
</evidence>
<evidence type="ECO:0000256" key="7">
    <source>
        <dbReference type="SAM" id="Phobius"/>
    </source>
</evidence>
<comment type="subcellular location">
    <subcellularLocation>
        <location evidence="1">Cell inner membrane</location>
    </subcellularLocation>
</comment>
<dbReference type="PANTHER" id="PTHR30606">
    <property type="entry name" value="LIPID A BIOSYNTHESIS LAUROYL ACYLTRANSFERASE"/>
    <property type="match status" value="1"/>
</dbReference>
<evidence type="ECO:0000313" key="9">
    <source>
        <dbReference type="Proteomes" id="UP001304650"/>
    </source>
</evidence>
<sequence>MYAWIAKLTSDSRRIDRITRLSHWMPLWLMNILCIGVAHVVYVFCRRGFLMRVESNLVDLLGPMPSRKLRKILKGYMQNVIFTLYEILVGVDGTRIPHFELEGDENIQEAQRIAAGKGFILYTPHSGNFFLYYRYFAHRFDCLTVASAGSSELRPIYLKFAEMGCKGLDYDSVPPLQLYRALRKHLLDGGIVFLLGDFWRPNFPLSTLFGRTTRTPEGTAMLALDEGIPVVPFYGYRVHGFEHRLVAEAPLLLRADSSFVPKGPRAARAEANVVLNAFMEQVIRAQPESWFYWWNVHERWEEQASLKQHEKKGA</sequence>
<evidence type="ECO:0000256" key="2">
    <source>
        <dbReference type="ARBA" id="ARBA00022475"/>
    </source>
</evidence>
<gene>
    <name evidence="8" type="ORF">MJB10_14105</name>
</gene>
<dbReference type="Pfam" id="PF03279">
    <property type="entry name" value="Lip_A_acyltrans"/>
    <property type="match status" value="1"/>
</dbReference>
<dbReference type="InterPro" id="IPR004960">
    <property type="entry name" value="LipA_acyltrans"/>
</dbReference>
<evidence type="ECO:0000256" key="3">
    <source>
        <dbReference type="ARBA" id="ARBA00022519"/>
    </source>
</evidence>
<dbReference type="PANTHER" id="PTHR30606:SF10">
    <property type="entry name" value="PHOSPHATIDYLINOSITOL MANNOSIDE ACYLTRANSFERASE"/>
    <property type="match status" value="1"/>
</dbReference>
<dbReference type="KEGG" id="proo:MJB10_14105"/>
<keyword evidence="7" id="KW-1133">Transmembrane helix</keyword>
<dbReference type="GO" id="GO:0016746">
    <property type="term" value="F:acyltransferase activity"/>
    <property type="evidence" value="ECO:0007669"/>
    <property type="project" value="UniProtKB-KW"/>
</dbReference>
<dbReference type="EMBL" id="CP130319">
    <property type="protein sequence ID" value="WNR42271.1"/>
    <property type="molecule type" value="Genomic_DNA"/>
</dbReference>
<keyword evidence="9" id="KW-1185">Reference proteome</keyword>
<proteinExistence type="predicted"/>
<evidence type="ECO:0000313" key="8">
    <source>
        <dbReference type="EMBL" id="WNR42271.1"/>
    </source>
</evidence>
<dbReference type="AlphaFoldDB" id="A0AA96LJP1"/>
<keyword evidence="6 8" id="KW-0012">Acyltransferase</keyword>
<dbReference type="GO" id="GO:0009247">
    <property type="term" value="P:glycolipid biosynthetic process"/>
    <property type="evidence" value="ECO:0007669"/>
    <property type="project" value="UniProtKB-ARBA"/>
</dbReference>
<protein>
    <submittedName>
        <fullName evidence="8">Lysophospholipid acyltransferase family protein</fullName>
    </submittedName>
</protein>
<dbReference type="Proteomes" id="UP001304650">
    <property type="component" value="Chromosome"/>
</dbReference>
<keyword evidence="3" id="KW-0997">Cell inner membrane</keyword>
<dbReference type="RefSeq" id="WP_314795576.1">
    <property type="nucleotide sequence ID" value="NZ_CP130319.1"/>
</dbReference>
<organism evidence="8 9">
    <name type="scientific">Paenibacillus roseopurpureus</name>
    <dbReference type="NCBI Taxonomy" id="2918901"/>
    <lineage>
        <taxon>Bacteria</taxon>
        <taxon>Bacillati</taxon>
        <taxon>Bacillota</taxon>
        <taxon>Bacilli</taxon>
        <taxon>Bacillales</taxon>
        <taxon>Paenibacillaceae</taxon>
        <taxon>Paenibacillus</taxon>
    </lineage>
</organism>
<dbReference type="CDD" id="cd07984">
    <property type="entry name" value="LPLAT_LABLAT-like"/>
    <property type="match status" value="1"/>
</dbReference>
<dbReference type="GO" id="GO:0005886">
    <property type="term" value="C:plasma membrane"/>
    <property type="evidence" value="ECO:0007669"/>
    <property type="project" value="UniProtKB-SubCell"/>
</dbReference>
<keyword evidence="4" id="KW-0808">Transferase</keyword>
<keyword evidence="7" id="KW-0812">Transmembrane</keyword>
<evidence type="ECO:0000256" key="4">
    <source>
        <dbReference type="ARBA" id="ARBA00022679"/>
    </source>
</evidence>
<accession>A0AA96LJP1</accession>
<reference evidence="8" key="1">
    <citation type="submission" date="2022-02" db="EMBL/GenBank/DDBJ databases">
        <title>Paenibacillus sp. MBLB1832 Whole Genome Shotgun Sequencing.</title>
        <authorList>
            <person name="Hwang C.Y."/>
            <person name="Cho E.-S."/>
            <person name="Seo M.-J."/>
        </authorList>
    </citation>
    <scope>NUCLEOTIDE SEQUENCE</scope>
    <source>
        <strain evidence="8">MBLB1832</strain>
    </source>
</reference>
<name>A0AA96LJP1_9BACL</name>